<dbReference type="CDD" id="cd05251">
    <property type="entry name" value="NmrA_like_SDR_a"/>
    <property type="match status" value="1"/>
</dbReference>
<comment type="similarity">
    <text evidence="1">Belongs to the NmrA-type oxidoreductase family.</text>
</comment>
<protein>
    <submittedName>
        <fullName evidence="5">NmrA-like family domain-containing protein</fullName>
    </submittedName>
</protein>
<dbReference type="InterPro" id="IPR036291">
    <property type="entry name" value="NAD(P)-bd_dom_sf"/>
</dbReference>
<keyword evidence="6" id="KW-1185">Reference proteome</keyword>
<dbReference type="OrthoDB" id="3358371at2759"/>
<dbReference type="EMBL" id="QGMJ01000538">
    <property type="protein sequence ID" value="TVY35303.1"/>
    <property type="molecule type" value="Genomic_DNA"/>
</dbReference>
<dbReference type="PANTHER" id="PTHR42748:SF30">
    <property type="entry name" value="NMRA-LIKE DOMAIN-CONTAINING PROTEIN"/>
    <property type="match status" value="1"/>
</dbReference>
<dbReference type="GO" id="GO:0005634">
    <property type="term" value="C:nucleus"/>
    <property type="evidence" value="ECO:0007669"/>
    <property type="project" value="TreeGrafter"/>
</dbReference>
<accession>A0A8H8RJD9</accession>
<dbReference type="InterPro" id="IPR051164">
    <property type="entry name" value="NmrA-like_oxidored"/>
</dbReference>
<evidence type="ECO:0000313" key="6">
    <source>
        <dbReference type="Proteomes" id="UP000462212"/>
    </source>
</evidence>
<reference evidence="5 6" key="1">
    <citation type="submission" date="2018-05" db="EMBL/GenBank/DDBJ databases">
        <title>Genome sequencing and assembly of the regulated plant pathogen Lachnellula willkommii and related sister species for the development of diagnostic species identification markers.</title>
        <authorList>
            <person name="Giroux E."/>
            <person name="Bilodeau G."/>
        </authorList>
    </citation>
    <scope>NUCLEOTIDE SEQUENCE [LARGE SCALE GENOMIC DNA]</scope>
    <source>
        <strain evidence="5 6">CBS 197.66</strain>
    </source>
</reference>
<evidence type="ECO:0000256" key="1">
    <source>
        <dbReference type="ARBA" id="ARBA00006328"/>
    </source>
</evidence>
<keyword evidence="2" id="KW-0521">NADP</keyword>
<dbReference type="SUPFAM" id="SSF51735">
    <property type="entry name" value="NAD(P)-binding Rossmann-fold domains"/>
    <property type="match status" value="1"/>
</dbReference>
<evidence type="ECO:0000256" key="2">
    <source>
        <dbReference type="ARBA" id="ARBA00022857"/>
    </source>
</evidence>
<dbReference type="GO" id="GO:0016491">
    <property type="term" value="F:oxidoreductase activity"/>
    <property type="evidence" value="ECO:0007669"/>
    <property type="project" value="UniProtKB-KW"/>
</dbReference>
<feature type="domain" description="NmrA-like" evidence="4">
    <location>
        <begin position="1"/>
        <end position="287"/>
    </location>
</feature>
<evidence type="ECO:0000256" key="3">
    <source>
        <dbReference type="ARBA" id="ARBA00023002"/>
    </source>
</evidence>
<dbReference type="AlphaFoldDB" id="A0A8H8RJD9"/>
<dbReference type="InterPro" id="IPR008030">
    <property type="entry name" value="NmrA-like"/>
</dbReference>
<proteinExistence type="inferred from homology"/>
<dbReference type="Gene3D" id="3.90.25.10">
    <property type="entry name" value="UDP-galactose 4-epimerase, domain 1"/>
    <property type="match status" value="1"/>
</dbReference>
<evidence type="ECO:0000259" key="4">
    <source>
        <dbReference type="Pfam" id="PF05368"/>
    </source>
</evidence>
<dbReference type="Gene3D" id="3.40.50.720">
    <property type="entry name" value="NAD(P)-binding Rossmann-like Domain"/>
    <property type="match status" value="1"/>
</dbReference>
<gene>
    <name evidence="5" type="primary">NMRAL1_4</name>
    <name evidence="5" type="ORF">LSUB1_G006346</name>
</gene>
<organism evidence="5 6">
    <name type="scientific">Lachnellula subtilissima</name>
    <dbReference type="NCBI Taxonomy" id="602034"/>
    <lineage>
        <taxon>Eukaryota</taxon>
        <taxon>Fungi</taxon>
        <taxon>Dikarya</taxon>
        <taxon>Ascomycota</taxon>
        <taxon>Pezizomycotina</taxon>
        <taxon>Leotiomycetes</taxon>
        <taxon>Helotiales</taxon>
        <taxon>Lachnaceae</taxon>
        <taxon>Lachnellula</taxon>
    </lineage>
</organism>
<dbReference type="Pfam" id="PF05368">
    <property type="entry name" value="NmrA"/>
    <property type="match status" value="1"/>
</dbReference>
<dbReference type="Proteomes" id="UP000462212">
    <property type="component" value="Unassembled WGS sequence"/>
</dbReference>
<sequence length="346" mass="37828">MTKLLTVFGATGQQGGSLIDYVLKNPELSKLYYLRGITRDASKASAASLKDKGVQVIQADLSDSQSLVSAVADSYAVFGVTNYWDKGSSPIEIAQGKAIANAAQAASVTLLIWSSLPNVSRMTKGALTEVAHFDSKAEVEEYIRNLPILSNFFMAGWYMQNHISYMRPKLQDNGSIVLSQTWSPTALLPMIDTTDTGKFVAPILLDPAKYSGKSFTCATAFYTPLELVGVWTKITGRKVTYAQVGADQARGNLTAEMQRKLKKSVGLIDDYSYFGPTGRKDLKWTLDQLTDAPNTWESFVKANEPWFFLIWMIRSSTLILSNLLADNKSGAAIQSAKYVAIHTSGG</sequence>
<comment type="caution">
    <text evidence="5">The sequence shown here is derived from an EMBL/GenBank/DDBJ whole genome shotgun (WGS) entry which is preliminary data.</text>
</comment>
<keyword evidence="3" id="KW-0560">Oxidoreductase</keyword>
<dbReference type="PANTHER" id="PTHR42748">
    <property type="entry name" value="NITROGEN METABOLITE REPRESSION PROTEIN NMRA FAMILY MEMBER"/>
    <property type="match status" value="1"/>
</dbReference>
<evidence type="ECO:0000313" key="5">
    <source>
        <dbReference type="EMBL" id="TVY35303.1"/>
    </source>
</evidence>
<name>A0A8H8RJD9_9HELO</name>